<sequence>MQAIIKMKAREEHNEKLLTESKKDQVSVLLHHKKTTQIHFLSSFIMSIFLKVSKYNSRLKIN</sequence>
<organism evidence="1 2">
    <name type="scientific">Vibrio tarriae</name>
    <dbReference type="NCBI Taxonomy" id="2014742"/>
    <lineage>
        <taxon>Bacteria</taxon>
        <taxon>Pseudomonadati</taxon>
        <taxon>Pseudomonadota</taxon>
        <taxon>Gammaproteobacteria</taxon>
        <taxon>Vibrionales</taxon>
        <taxon>Vibrionaceae</taxon>
        <taxon>Vibrio</taxon>
    </lineage>
</organism>
<dbReference type="Proteomes" id="UP000198371">
    <property type="component" value="Chromosome 1"/>
</dbReference>
<gene>
    <name evidence="1" type="ORF">CEQ48_10165</name>
</gene>
<proteinExistence type="predicted"/>
<dbReference type="KEGG" id="vti:CEQ48_10165"/>
<reference evidence="2" key="1">
    <citation type="journal article" date="2017" name="Genome Announc.">
        <title>Complete Genome Sequence of Vibrio sp. Strain 2521-89, a Close Relative of Vibrio cholerae Isolated from Lake Water in New Mexico, USA.</title>
        <authorList>
            <person name="Liang K."/>
            <person name="Orata F.D."/>
            <person name="Winkjer N.S."/>
            <person name="Rowe L.A."/>
            <person name="Tarr C.L."/>
            <person name="Boucher Y."/>
        </authorList>
    </citation>
    <scope>NUCLEOTIDE SEQUENCE [LARGE SCALE GENOMIC DNA]</scope>
    <source>
        <strain evidence="2">2521-89</strain>
    </source>
</reference>
<dbReference type="AlphaFoldDB" id="A0AAU8WFS5"/>
<reference evidence="1 2" key="2">
    <citation type="submission" date="2017-06" db="EMBL/GenBank/DDBJ databases">
        <title>Complete genome sequence of Vibrio sp. 2521-89, a close relative of Vibrio cholerae isolated from lake water in New Mexico, USA.</title>
        <authorList>
            <person name="Liang K."/>
            <person name="Orata F.D."/>
            <person name="Winkjer N.S."/>
            <person name="Tarr C.L."/>
            <person name="Boucher Y."/>
        </authorList>
    </citation>
    <scope>NUCLEOTIDE SEQUENCE [LARGE SCALE GENOMIC DNA]</scope>
    <source>
        <strain evidence="1 2">2521-89</strain>
    </source>
</reference>
<evidence type="ECO:0000313" key="2">
    <source>
        <dbReference type="Proteomes" id="UP000198371"/>
    </source>
</evidence>
<keyword evidence="2" id="KW-1185">Reference proteome</keyword>
<accession>A0AAU8WFS5</accession>
<protein>
    <submittedName>
        <fullName evidence="1">Uncharacterized protein</fullName>
    </submittedName>
</protein>
<dbReference type="EMBL" id="CP022353">
    <property type="protein sequence ID" value="ASK55137.1"/>
    <property type="molecule type" value="Genomic_DNA"/>
</dbReference>
<name>A0AAU8WFS5_9VIBR</name>
<evidence type="ECO:0000313" key="1">
    <source>
        <dbReference type="EMBL" id="ASK55137.1"/>
    </source>
</evidence>